<proteinExistence type="predicted"/>
<accession>A0A1D6QCK7</accession>
<feature type="compositionally biased region" description="Basic residues" evidence="1">
    <location>
        <begin position="80"/>
        <end position="89"/>
    </location>
</feature>
<evidence type="ECO:0000313" key="2">
    <source>
        <dbReference type="EMBL" id="AQK55952.1"/>
    </source>
</evidence>
<gene>
    <name evidence="2" type="ORF">ZEAMMB73_Zm00001d052067</name>
</gene>
<protein>
    <submittedName>
        <fullName evidence="2">Protein kinase protein with adenine nucleotide alpha hydrolase-like domain</fullName>
    </submittedName>
</protein>
<evidence type="ECO:0000256" key="1">
    <source>
        <dbReference type="SAM" id="MobiDB-lite"/>
    </source>
</evidence>
<dbReference type="GO" id="GO:0016787">
    <property type="term" value="F:hydrolase activity"/>
    <property type="evidence" value="ECO:0007669"/>
    <property type="project" value="UniProtKB-KW"/>
</dbReference>
<reference evidence="2" key="1">
    <citation type="submission" date="2015-12" db="EMBL/GenBank/DDBJ databases">
        <title>Update maize B73 reference genome by single molecule sequencing technologies.</title>
        <authorList>
            <consortium name="Maize Genome Sequencing Project"/>
            <person name="Ware D."/>
        </authorList>
    </citation>
    <scope>NUCLEOTIDE SEQUENCE</scope>
    <source>
        <tissue evidence="2">Seedling</tissue>
    </source>
</reference>
<sequence length="187" mass="20170">MDASASASSGSRQPHHVAVREDDGAQRRVGAEGVPGLLAAGVVGHIVHRVRPPQEHAAACTAPPPPSTATPIRSHDTTRRATRRGRTTSRTRASQPWLHGGPTTTERSRAHLRHQPVAAMEQCMQQRSLGLLNGLRVLLTNAELAEAERAMAMPMVQCIVCCGSKVVTVQCVVSSNQNKKERKKKNM</sequence>
<name>A0A1D6QCK7_MAIZE</name>
<keyword evidence="2" id="KW-0808">Transferase</keyword>
<feature type="region of interest" description="Disordered" evidence="1">
    <location>
        <begin position="1"/>
        <end position="28"/>
    </location>
</feature>
<feature type="compositionally biased region" description="Polar residues" evidence="1">
    <location>
        <begin position="1"/>
        <end position="12"/>
    </location>
</feature>
<dbReference type="EMBL" id="CM000780">
    <property type="protein sequence ID" value="AQK55952.1"/>
    <property type="molecule type" value="Genomic_DNA"/>
</dbReference>
<dbReference type="AlphaFoldDB" id="A0A1D6QCK7"/>
<feature type="region of interest" description="Disordered" evidence="1">
    <location>
        <begin position="53"/>
        <end position="109"/>
    </location>
</feature>
<keyword evidence="2" id="KW-0418">Kinase</keyword>
<feature type="compositionally biased region" description="Basic and acidic residues" evidence="1">
    <location>
        <begin position="18"/>
        <end position="28"/>
    </location>
</feature>
<keyword evidence="2" id="KW-0378">Hydrolase</keyword>
<dbReference type="GO" id="GO:0016301">
    <property type="term" value="F:kinase activity"/>
    <property type="evidence" value="ECO:0007669"/>
    <property type="project" value="UniProtKB-KW"/>
</dbReference>
<organism evidence="2">
    <name type="scientific">Zea mays</name>
    <name type="common">Maize</name>
    <dbReference type="NCBI Taxonomy" id="4577"/>
    <lineage>
        <taxon>Eukaryota</taxon>
        <taxon>Viridiplantae</taxon>
        <taxon>Streptophyta</taxon>
        <taxon>Embryophyta</taxon>
        <taxon>Tracheophyta</taxon>
        <taxon>Spermatophyta</taxon>
        <taxon>Magnoliopsida</taxon>
        <taxon>Liliopsida</taxon>
        <taxon>Poales</taxon>
        <taxon>Poaceae</taxon>
        <taxon>PACMAD clade</taxon>
        <taxon>Panicoideae</taxon>
        <taxon>Andropogonodae</taxon>
        <taxon>Andropogoneae</taxon>
        <taxon>Tripsacinae</taxon>
        <taxon>Zea</taxon>
    </lineage>
</organism>